<evidence type="ECO:0000256" key="2">
    <source>
        <dbReference type="ARBA" id="ARBA00004141"/>
    </source>
</evidence>
<evidence type="ECO:0000256" key="5">
    <source>
        <dbReference type="ARBA" id="ARBA00022692"/>
    </source>
</evidence>
<feature type="transmembrane region" description="Helical" evidence="11">
    <location>
        <begin position="6"/>
        <end position="27"/>
    </location>
</feature>
<dbReference type="PANTHER" id="PTHR42837">
    <property type="entry name" value="REGULATOR OF SIGMA-E PROTEASE RSEP"/>
    <property type="match status" value="1"/>
</dbReference>
<dbReference type="PROSITE" id="PS50106">
    <property type="entry name" value="PDZ"/>
    <property type="match status" value="1"/>
</dbReference>
<keyword evidence="8 11" id="KW-1133">Transmembrane helix</keyword>
<evidence type="ECO:0000256" key="4">
    <source>
        <dbReference type="ARBA" id="ARBA00022670"/>
    </source>
</evidence>
<comment type="subcellular location">
    <subcellularLocation>
        <location evidence="2">Membrane</location>
        <topology evidence="2">Multi-pass membrane protein</topology>
    </subcellularLocation>
</comment>
<dbReference type="InterPro" id="IPR041489">
    <property type="entry name" value="PDZ_6"/>
</dbReference>
<comment type="cofactor">
    <cofactor evidence="1 11">
        <name>Zn(2+)</name>
        <dbReference type="ChEBI" id="CHEBI:29105"/>
    </cofactor>
</comment>
<evidence type="ECO:0000256" key="8">
    <source>
        <dbReference type="ARBA" id="ARBA00022989"/>
    </source>
</evidence>
<dbReference type="RefSeq" id="WP_274456100.1">
    <property type="nucleotide sequence ID" value="NZ_CP067097.1"/>
</dbReference>
<comment type="similarity">
    <text evidence="3 11">Belongs to the peptidase M50B family.</text>
</comment>
<dbReference type="GO" id="GO:0008233">
    <property type="term" value="F:peptidase activity"/>
    <property type="evidence" value="ECO:0007669"/>
    <property type="project" value="UniProtKB-KW"/>
</dbReference>
<dbReference type="Proteomes" id="UP001232973">
    <property type="component" value="Unassembled WGS sequence"/>
</dbReference>
<protein>
    <recommendedName>
        <fullName evidence="11">Zinc metalloprotease</fullName>
        <ecNumber evidence="11">3.4.24.-</ecNumber>
    </recommendedName>
</protein>
<keyword evidence="7 11" id="KW-0862">Zinc</keyword>
<dbReference type="NCBIfam" id="TIGR00054">
    <property type="entry name" value="RIP metalloprotease RseP"/>
    <property type="match status" value="1"/>
</dbReference>
<evidence type="ECO:0000256" key="7">
    <source>
        <dbReference type="ARBA" id="ARBA00022833"/>
    </source>
</evidence>
<dbReference type="Gene3D" id="2.30.42.10">
    <property type="match status" value="1"/>
</dbReference>
<dbReference type="Pfam" id="PF17820">
    <property type="entry name" value="PDZ_6"/>
    <property type="match status" value="1"/>
</dbReference>
<dbReference type="SMART" id="SM00228">
    <property type="entry name" value="PDZ"/>
    <property type="match status" value="1"/>
</dbReference>
<feature type="domain" description="PDZ" evidence="12">
    <location>
        <begin position="202"/>
        <end position="240"/>
    </location>
</feature>
<feature type="transmembrane region" description="Helical" evidence="11">
    <location>
        <begin position="398"/>
        <end position="417"/>
    </location>
</feature>
<evidence type="ECO:0000256" key="11">
    <source>
        <dbReference type="RuleBase" id="RU362031"/>
    </source>
</evidence>
<dbReference type="EMBL" id="JAUSTP010000020">
    <property type="protein sequence ID" value="MDQ0190529.1"/>
    <property type="molecule type" value="Genomic_DNA"/>
</dbReference>
<evidence type="ECO:0000256" key="9">
    <source>
        <dbReference type="ARBA" id="ARBA00023049"/>
    </source>
</evidence>
<name>A0ABT9XJP2_9BACL</name>
<dbReference type="Pfam" id="PF02163">
    <property type="entry name" value="Peptidase_M50"/>
    <property type="match status" value="1"/>
</dbReference>
<dbReference type="PANTHER" id="PTHR42837:SF2">
    <property type="entry name" value="MEMBRANE METALLOPROTEASE ARASP2, CHLOROPLASTIC-RELATED"/>
    <property type="match status" value="1"/>
</dbReference>
<keyword evidence="11" id="KW-0479">Metal-binding</keyword>
<keyword evidence="9 11" id="KW-0482">Metalloprotease</keyword>
<keyword evidence="14" id="KW-1185">Reference proteome</keyword>
<dbReference type="InterPro" id="IPR008915">
    <property type="entry name" value="Peptidase_M50"/>
</dbReference>
<organism evidence="13 14">
    <name type="scientific">Alicyclobacillus cycloheptanicus</name>
    <dbReference type="NCBI Taxonomy" id="1457"/>
    <lineage>
        <taxon>Bacteria</taxon>
        <taxon>Bacillati</taxon>
        <taxon>Bacillota</taxon>
        <taxon>Bacilli</taxon>
        <taxon>Bacillales</taxon>
        <taxon>Alicyclobacillaceae</taxon>
        <taxon>Alicyclobacillus</taxon>
    </lineage>
</organism>
<keyword evidence="10 11" id="KW-0472">Membrane</keyword>
<feature type="transmembrane region" description="Helical" evidence="11">
    <location>
        <begin position="176"/>
        <end position="197"/>
    </location>
</feature>
<evidence type="ECO:0000256" key="6">
    <source>
        <dbReference type="ARBA" id="ARBA00022801"/>
    </source>
</evidence>
<keyword evidence="5 11" id="KW-0812">Transmembrane</keyword>
<keyword evidence="6 11" id="KW-0378">Hydrolase</keyword>
<evidence type="ECO:0000259" key="12">
    <source>
        <dbReference type="PROSITE" id="PS50106"/>
    </source>
</evidence>
<reference evidence="13 14" key="1">
    <citation type="submission" date="2023-07" db="EMBL/GenBank/DDBJ databases">
        <title>Genomic Encyclopedia of Type Strains, Phase IV (KMG-IV): sequencing the most valuable type-strain genomes for metagenomic binning, comparative biology and taxonomic classification.</title>
        <authorList>
            <person name="Goeker M."/>
        </authorList>
    </citation>
    <scope>NUCLEOTIDE SEQUENCE [LARGE SCALE GENOMIC DNA]</scope>
    <source>
        <strain evidence="13 14">DSM 4006</strain>
    </source>
</reference>
<keyword evidence="4 13" id="KW-0645">Protease</keyword>
<dbReference type="CDD" id="cd06163">
    <property type="entry name" value="S2P-M50_PDZ_RseP-like"/>
    <property type="match status" value="1"/>
</dbReference>
<dbReference type="InterPro" id="IPR001478">
    <property type="entry name" value="PDZ"/>
</dbReference>
<comment type="caution">
    <text evidence="13">The sequence shown here is derived from an EMBL/GenBank/DDBJ whole genome shotgun (WGS) entry which is preliminary data.</text>
</comment>
<evidence type="ECO:0000256" key="3">
    <source>
        <dbReference type="ARBA" id="ARBA00007931"/>
    </source>
</evidence>
<sequence length="424" mass="46537">MDELIIVESVLRSAVAIILVFVVSIVIHEFGHYIVAKKCGVAVPAFAIGFGPKLIRWYRRGTEFSVRLFPIGGMVQLAGELPQDTLFRKGERLAVEFDDEGRIQAVGDPSDLPRGQIATLEDLDLMDRLQMTLAMDDGVRTYPVRPHARLMTSTRNSMPIVERHEQVLGKPLWQRAAMILAGPFMNFLLAGVLFTLLNLHTGIPVNSPVLGQIVPNTPAAQAGLMQGDRVEKVDGQTIQNWAQLVKAIQSDNPPKPLTVVVDRSGRTETLVVRPHLVTVQGQKVPQLGVNAPVTHDPVQAFTSGFASVYYGSVNTVQLYGQVISHHQFQDLSGPVGIADVISQQAQSGVWQVVFITALLSLNLGLFNLFPIPALDGGRLLFMVVEMVRGKGVDPRKEGLVHFVGFALLMLFAVVITYRDVTRLF</sequence>
<accession>A0ABT9XJP2</accession>
<dbReference type="InterPro" id="IPR004387">
    <property type="entry name" value="Pept_M50_Zn"/>
</dbReference>
<gene>
    <name evidence="13" type="ORF">J2S03_002396</name>
</gene>
<evidence type="ECO:0000256" key="10">
    <source>
        <dbReference type="ARBA" id="ARBA00023136"/>
    </source>
</evidence>
<evidence type="ECO:0000313" key="13">
    <source>
        <dbReference type="EMBL" id="MDQ0190529.1"/>
    </source>
</evidence>
<proteinExistence type="inferred from homology"/>
<dbReference type="GO" id="GO:0006508">
    <property type="term" value="P:proteolysis"/>
    <property type="evidence" value="ECO:0007669"/>
    <property type="project" value="UniProtKB-KW"/>
</dbReference>
<dbReference type="InterPro" id="IPR036034">
    <property type="entry name" value="PDZ_sf"/>
</dbReference>
<dbReference type="EC" id="3.4.24.-" evidence="11"/>
<dbReference type="CDD" id="cd23081">
    <property type="entry name" value="cpPDZ_EcRseP-like"/>
    <property type="match status" value="1"/>
</dbReference>
<dbReference type="SUPFAM" id="SSF50156">
    <property type="entry name" value="PDZ domain-like"/>
    <property type="match status" value="1"/>
</dbReference>
<evidence type="ECO:0000256" key="1">
    <source>
        <dbReference type="ARBA" id="ARBA00001947"/>
    </source>
</evidence>
<feature type="transmembrane region" description="Helical" evidence="11">
    <location>
        <begin position="349"/>
        <end position="369"/>
    </location>
</feature>
<evidence type="ECO:0000313" key="14">
    <source>
        <dbReference type="Proteomes" id="UP001232973"/>
    </source>
</evidence>